<dbReference type="PANTHER" id="PTHR30157:SF0">
    <property type="entry name" value="NADPH-DEPENDENT FERRIC-CHELATE REDUCTASE"/>
    <property type="match status" value="1"/>
</dbReference>
<dbReference type="InterPro" id="IPR007037">
    <property type="entry name" value="SIP_rossman_dom"/>
</dbReference>
<dbReference type="InterPro" id="IPR039374">
    <property type="entry name" value="SIP_fam"/>
</dbReference>
<organism evidence="2 3">
    <name type="scientific">Gordonia malaquae NBRC 108250</name>
    <dbReference type="NCBI Taxonomy" id="1223542"/>
    <lineage>
        <taxon>Bacteria</taxon>
        <taxon>Bacillati</taxon>
        <taxon>Actinomycetota</taxon>
        <taxon>Actinomycetes</taxon>
        <taxon>Mycobacteriales</taxon>
        <taxon>Gordoniaceae</taxon>
        <taxon>Gordonia</taxon>
    </lineage>
</organism>
<dbReference type="InterPro" id="IPR017938">
    <property type="entry name" value="Riboflavin_synthase-like_b-brl"/>
</dbReference>
<dbReference type="RefSeq" id="WP_008376300.1">
    <property type="nucleotide sequence ID" value="NZ_BAOP01000003.1"/>
</dbReference>
<dbReference type="Gene3D" id="2.40.30.10">
    <property type="entry name" value="Translation factors"/>
    <property type="match status" value="1"/>
</dbReference>
<dbReference type="STRING" id="410332.SAMN04488550_2331"/>
<dbReference type="PANTHER" id="PTHR30157">
    <property type="entry name" value="FERRIC REDUCTASE, NADPH-DEPENDENT"/>
    <property type="match status" value="1"/>
</dbReference>
<feature type="domain" description="FAD-binding FR-type" evidence="1">
    <location>
        <begin position="4"/>
        <end position="137"/>
    </location>
</feature>
<dbReference type="Pfam" id="PF04954">
    <property type="entry name" value="SIP"/>
    <property type="match status" value="1"/>
</dbReference>
<dbReference type="GO" id="GO:0016491">
    <property type="term" value="F:oxidoreductase activity"/>
    <property type="evidence" value="ECO:0007669"/>
    <property type="project" value="InterPro"/>
</dbReference>
<evidence type="ECO:0000259" key="1">
    <source>
        <dbReference type="PROSITE" id="PS51384"/>
    </source>
</evidence>
<sequence length="255" mass="27583">MADGRVYAATVGAVADLTPRMRRLTLRAPELAGFVPSGPDEYIGLLMPTTADQPLMLPSLDDGPNIRAAVSAMDDDVRPDLRWYTVRAHRPQMCEVDVDVVVHGDQGPGTRFARRARIGTAVGIRESTAMYSSAVSPVSRLLVGDETALPAIARILETTPSSPTRVLIEVGTASDRVAVDSATSIEWIVRGSRVPGAALDEALRAASVPSDVGLVWLCGERSAIRRMRRHLVEDRGVGRERILFSGYWRLGEARG</sequence>
<gene>
    <name evidence="2" type="ORF">GM1_003_00850</name>
</gene>
<dbReference type="Pfam" id="PF08021">
    <property type="entry name" value="FAD_binding_9"/>
    <property type="match status" value="1"/>
</dbReference>
<dbReference type="InterPro" id="IPR039261">
    <property type="entry name" value="FNR_nucleotide-bd"/>
</dbReference>
<protein>
    <submittedName>
        <fullName evidence="2">Putative siderophore-interacting protein</fullName>
    </submittedName>
</protein>
<accession>M3V9Y0</accession>
<dbReference type="eggNOG" id="COG2375">
    <property type="taxonomic scope" value="Bacteria"/>
</dbReference>
<proteinExistence type="predicted"/>
<keyword evidence="3" id="KW-1185">Reference proteome</keyword>
<evidence type="ECO:0000313" key="2">
    <source>
        <dbReference type="EMBL" id="GAC78348.1"/>
    </source>
</evidence>
<dbReference type="Proteomes" id="UP000035009">
    <property type="component" value="Unassembled WGS sequence"/>
</dbReference>
<dbReference type="InterPro" id="IPR013113">
    <property type="entry name" value="SIP_FAD-bd"/>
</dbReference>
<dbReference type="CDD" id="cd06193">
    <property type="entry name" value="siderophore_interacting"/>
    <property type="match status" value="1"/>
</dbReference>
<dbReference type="PROSITE" id="PS51384">
    <property type="entry name" value="FAD_FR"/>
    <property type="match status" value="1"/>
</dbReference>
<reference evidence="2 3" key="1">
    <citation type="submission" date="2013-02" db="EMBL/GenBank/DDBJ databases">
        <title>Whole genome shotgun sequence of Gordonia malaquae NBRC 108250.</title>
        <authorList>
            <person name="Yoshida I."/>
            <person name="Hosoyama A."/>
            <person name="Tsuchikane K."/>
            <person name="Ando Y."/>
            <person name="Baba S."/>
            <person name="Ohji S."/>
            <person name="Hamada M."/>
            <person name="Tamura T."/>
            <person name="Yamazoe A."/>
            <person name="Yamazaki S."/>
            <person name="Fujita N."/>
        </authorList>
    </citation>
    <scope>NUCLEOTIDE SEQUENCE [LARGE SCALE GENOMIC DNA]</scope>
    <source>
        <strain evidence="2 3">NBRC 108250</strain>
    </source>
</reference>
<dbReference type="EMBL" id="BAOP01000003">
    <property type="protein sequence ID" value="GAC78348.1"/>
    <property type="molecule type" value="Genomic_DNA"/>
</dbReference>
<dbReference type="InterPro" id="IPR017927">
    <property type="entry name" value="FAD-bd_FR_type"/>
</dbReference>
<dbReference type="Gene3D" id="3.40.50.80">
    <property type="entry name" value="Nucleotide-binding domain of ferredoxin-NADP reductase (FNR) module"/>
    <property type="match status" value="1"/>
</dbReference>
<comment type="caution">
    <text evidence="2">The sequence shown here is derived from an EMBL/GenBank/DDBJ whole genome shotgun (WGS) entry which is preliminary data.</text>
</comment>
<dbReference type="SUPFAM" id="SSF63380">
    <property type="entry name" value="Riboflavin synthase domain-like"/>
    <property type="match status" value="1"/>
</dbReference>
<evidence type="ECO:0000313" key="3">
    <source>
        <dbReference type="Proteomes" id="UP000035009"/>
    </source>
</evidence>
<name>M3V9Y0_GORML</name>
<dbReference type="AlphaFoldDB" id="M3V9Y0"/>